<keyword evidence="3 8" id="KW-0547">Nucleotide-binding</keyword>
<evidence type="ECO:0000256" key="4">
    <source>
        <dbReference type="ARBA" id="ARBA00022840"/>
    </source>
</evidence>
<dbReference type="HAMAP" id="MF_00140_B">
    <property type="entry name" value="Trp_tRNA_synth_B"/>
    <property type="match status" value="1"/>
</dbReference>
<feature type="short sequence motif" description="'HIGH' region" evidence="8">
    <location>
        <begin position="14"/>
        <end position="22"/>
    </location>
</feature>
<dbReference type="InterPro" id="IPR014729">
    <property type="entry name" value="Rossmann-like_a/b/a_fold"/>
</dbReference>
<dbReference type="InterPro" id="IPR050203">
    <property type="entry name" value="Trp-tRNA_synthetase"/>
</dbReference>
<dbReference type="GO" id="GO:0004830">
    <property type="term" value="F:tryptophan-tRNA ligase activity"/>
    <property type="evidence" value="ECO:0007669"/>
    <property type="project" value="UniProtKB-UniRule"/>
</dbReference>
<dbReference type="PRINTS" id="PR01039">
    <property type="entry name" value="TRNASYNTHTRP"/>
</dbReference>
<reference evidence="11" key="1">
    <citation type="submission" date="2016-06" db="EMBL/GenBank/DDBJ databases">
        <title>NZP2037 Pacbio-Illumina hybrid assembly.</title>
        <authorList>
            <person name="Ramsay J.P."/>
        </authorList>
    </citation>
    <scope>NUCLEOTIDE SEQUENCE [LARGE SCALE GENOMIC DNA]</scope>
    <source>
        <strain evidence="11">R7ANS::ICEMlSym2042</strain>
    </source>
</reference>
<dbReference type="PANTHER" id="PTHR43766">
    <property type="entry name" value="TRYPTOPHAN--TRNA LIGASE, MITOCHONDRIAL"/>
    <property type="match status" value="1"/>
</dbReference>
<comment type="subunit">
    <text evidence="8">Homodimer.</text>
</comment>
<keyword evidence="2 8" id="KW-0436">Ligase</keyword>
<feature type="binding site" evidence="8">
    <location>
        <begin position="149"/>
        <end position="151"/>
    </location>
    <ligand>
        <name>ATP</name>
        <dbReference type="ChEBI" id="CHEBI:30616"/>
    </ligand>
</feature>
<comment type="subcellular location">
    <subcellularLocation>
        <location evidence="8">Cytoplasm</location>
    </subcellularLocation>
</comment>
<protein>
    <recommendedName>
        <fullName evidence="8">Tryptophan--tRNA ligase</fullName>
        <ecNumber evidence="8">6.1.1.2</ecNumber>
    </recommendedName>
    <alternativeName>
        <fullName evidence="8">Tryptophanyl-tRNA synthetase</fullName>
        <shortName evidence="8">TrpRS</shortName>
    </alternativeName>
</protein>
<evidence type="ECO:0000256" key="8">
    <source>
        <dbReference type="HAMAP-Rule" id="MF_00140"/>
    </source>
</evidence>
<feature type="binding site" evidence="8">
    <location>
        <begin position="13"/>
        <end position="15"/>
    </location>
    <ligand>
        <name>ATP</name>
        <dbReference type="ChEBI" id="CHEBI:30616"/>
    </ligand>
</feature>
<evidence type="ECO:0000256" key="5">
    <source>
        <dbReference type="ARBA" id="ARBA00022917"/>
    </source>
</evidence>
<dbReference type="InterPro" id="IPR024109">
    <property type="entry name" value="Trp-tRNA-ligase_bac-type"/>
</dbReference>
<feature type="binding site" evidence="8">
    <location>
        <begin position="217"/>
        <end position="221"/>
    </location>
    <ligand>
        <name>ATP</name>
        <dbReference type="ChEBI" id="CHEBI:30616"/>
    </ligand>
</feature>
<evidence type="ECO:0000256" key="9">
    <source>
        <dbReference type="RuleBase" id="RU363036"/>
    </source>
</evidence>
<dbReference type="EC" id="6.1.1.2" evidence="8"/>
<dbReference type="CDD" id="cd00806">
    <property type="entry name" value="TrpRS_core"/>
    <property type="match status" value="1"/>
</dbReference>
<sequence length="355" mass="38800">MSAFKPLVFSGVQPTGNLHLGNYLGAIKKFVALQETSDCIYCVVDLHSLTAQLVYDDLADQTRSITAAFLASGIDPKKHIVFNQSRVMQHAELAWIFNCVARIGWMNKMTQFKDKAGKDRENASLGLLAYPSLMAADILLYRATHVPVGEDQKQHLELTRDIAQKFNNDFSDRIARLGVGVEMQVGEETVNGFFPITEPVIGGPAARIMSLRDGSKKMSKSDPSDLSRINLTDDADTISKKIRKAKTDPEALPSEVDGLESRPEAENLVGIYAGLAEMSKADVLKEFGGQQFSVFKPALADLAVEKLAPIAGEMRRIEGDRAYVDAVLRDGGERAGVLAETTMKTVRDIIGLLQG</sequence>
<evidence type="ECO:0000313" key="11">
    <source>
        <dbReference type="Proteomes" id="UP000093748"/>
    </source>
</evidence>
<comment type="similarity">
    <text evidence="1 8 9">Belongs to the class-I aminoacyl-tRNA synthetase family.</text>
</comment>
<keyword evidence="8" id="KW-0963">Cytoplasm</keyword>
<dbReference type="NCBIfam" id="TIGR00233">
    <property type="entry name" value="trpS"/>
    <property type="match status" value="1"/>
</dbReference>
<accession>A0A1A5IAZ5</accession>
<dbReference type="AlphaFoldDB" id="A0A1A5IAZ5"/>
<gene>
    <name evidence="8" type="primary">trpS</name>
    <name evidence="10" type="ORF">BAE39_01645</name>
</gene>
<evidence type="ECO:0000313" key="10">
    <source>
        <dbReference type="EMBL" id="OBP82307.1"/>
    </source>
</evidence>
<keyword evidence="6 8" id="KW-0030">Aminoacyl-tRNA synthetase</keyword>
<comment type="caution">
    <text evidence="10">The sequence shown here is derived from an EMBL/GenBank/DDBJ whole genome shotgun (WGS) entry which is preliminary data.</text>
</comment>
<dbReference type="InterPro" id="IPR002305">
    <property type="entry name" value="aa-tRNA-synth_Ic"/>
</dbReference>
<dbReference type="GO" id="GO:0006436">
    <property type="term" value="P:tryptophanyl-tRNA aminoacylation"/>
    <property type="evidence" value="ECO:0007669"/>
    <property type="project" value="UniProtKB-UniRule"/>
</dbReference>
<dbReference type="GO" id="GO:0005524">
    <property type="term" value="F:ATP binding"/>
    <property type="evidence" value="ECO:0007669"/>
    <property type="project" value="UniProtKB-UniRule"/>
</dbReference>
<evidence type="ECO:0000256" key="7">
    <source>
        <dbReference type="ARBA" id="ARBA00049929"/>
    </source>
</evidence>
<evidence type="ECO:0000256" key="6">
    <source>
        <dbReference type="ARBA" id="ARBA00023146"/>
    </source>
</evidence>
<feature type="short sequence motif" description="'KMSKS' region" evidence="8">
    <location>
        <begin position="217"/>
        <end position="221"/>
    </location>
</feature>
<dbReference type="Proteomes" id="UP000093748">
    <property type="component" value="Unassembled WGS sequence"/>
</dbReference>
<dbReference type="EMBL" id="LZTJ01000001">
    <property type="protein sequence ID" value="OBP82307.1"/>
    <property type="molecule type" value="Genomic_DNA"/>
</dbReference>
<evidence type="ECO:0000256" key="3">
    <source>
        <dbReference type="ARBA" id="ARBA00022741"/>
    </source>
</evidence>
<dbReference type="RefSeq" id="WP_032932770.1">
    <property type="nucleotide sequence ID" value="NZ_LZTH01000023.1"/>
</dbReference>
<feature type="binding site" evidence="8">
    <location>
        <begin position="21"/>
        <end position="22"/>
    </location>
    <ligand>
        <name>ATP</name>
        <dbReference type="ChEBI" id="CHEBI:30616"/>
    </ligand>
</feature>
<dbReference type="GeneID" id="66680507"/>
<dbReference type="InterPro" id="IPR001412">
    <property type="entry name" value="aa-tRNA-synth_I_CS"/>
</dbReference>
<dbReference type="InterPro" id="IPR002306">
    <property type="entry name" value="Trp-tRNA-ligase"/>
</dbReference>
<name>A0A1A5IAZ5_RHILI</name>
<feature type="binding site" evidence="8">
    <location>
        <position position="208"/>
    </location>
    <ligand>
        <name>ATP</name>
        <dbReference type="ChEBI" id="CHEBI:30616"/>
    </ligand>
</feature>
<dbReference type="Gene3D" id="3.40.50.620">
    <property type="entry name" value="HUPs"/>
    <property type="match status" value="1"/>
</dbReference>
<comment type="function">
    <text evidence="8">Catalyzes the attachment of tryptophan to tRNA(Trp).</text>
</comment>
<dbReference type="OrthoDB" id="9801042at2"/>
<dbReference type="PANTHER" id="PTHR43766:SF1">
    <property type="entry name" value="TRYPTOPHAN--TRNA LIGASE, MITOCHONDRIAL"/>
    <property type="match status" value="1"/>
</dbReference>
<keyword evidence="4 8" id="KW-0067">ATP-binding</keyword>
<organism evidence="10 11">
    <name type="scientific">Rhizobium loti</name>
    <name type="common">Mesorhizobium loti</name>
    <dbReference type="NCBI Taxonomy" id="381"/>
    <lineage>
        <taxon>Bacteria</taxon>
        <taxon>Pseudomonadati</taxon>
        <taxon>Pseudomonadota</taxon>
        <taxon>Alphaproteobacteria</taxon>
        <taxon>Hyphomicrobiales</taxon>
        <taxon>Phyllobacteriaceae</taxon>
        <taxon>Mesorhizobium</taxon>
    </lineage>
</organism>
<comment type="catalytic activity">
    <reaction evidence="7 8">
        <text>tRNA(Trp) + L-tryptophan + ATP = L-tryptophyl-tRNA(Trp) + AMP + diphosphate + H(+)</text>
        <dbReference type="Rhea" id="RHEA:24080"/>
        <dbReference type="Rhea" id="RHEA-COMP:9671"/>
        <dbReference type="Rhea" id="RHEA-COMP:9705"/>
        <dbReference type="ChEBI" id="CHEBI:15378"/>
        <dbReference type="ChEBI" id="CHEBI:30616"/>
        <dbReference type="ChEBI" id="CHEBI:33019"/>
        <dbReference type="ChEBI" id="CHEBI:57912"/>
        <dbReference type="ChEBI" id="CHEBI:78442"/>
        <dbReference type="ChEBI" id="CHEBI:78535"/>
        <dbReference type="ChEBI" id="CHEBI:456215"/>
        <dbReference type="EC" id="6.1.1.2"/>
    </reaction>
</comment>
<dbReference type="PROSITE" id="PS00178">
    <property type="entry name" value="AA_TRNA_LIGASE_I"/>
    <property type="match status" value="1"/>
</dbReference>
<dbReference type="GO" id="GO:0005829">
    <property type="term" value="C:cytosol"/>
    <property type="evidence" value="ECO:0007669"/>
    <property type="project" value="TreeGrafter"/>
</dbReference>
<feature type="binding site" evidence="8">
    <location>
        <position position="137"/>
    </location>
    <ligand>
        <name>L-tryptophan</name>
        <dbReference type="ChEBI" id="CHEBI:57912"/>
    </ligand>
</feature>
<dbReference type="SUPFAM" id="SSF52374">
    <property type="entry name" value="Nucleotidylyl transferase"/>
    <property type="match status" value="1"/>
</dbReference>
<dbReference type="Pfam" id="PF00579">
    <property type="entry name" value="tRNA-synt_1b"/>
    <property type="match status" value="1"/>
</dbReference>
<evidence type="ECO:0000256" key="2">
    <source>
        <dbReference type="ARBA" id="ARBA00022598"/>
    </source>
</evidence>
<keyword evidence="5 8" id="KW-0648">Protein biosynthesis</keyword>
<proteinExistence type="inferred from homology"/>
<dbReference type="Gene3D" id="1.10.240.10">
    <property type="entry name" value="Tyrosyl-Transfer RNA Synthetase"/>
    <property type="match status" value="1"/>
</dbReference>
<evidence type="ECO:0000256" key="1">
    <source>
        <dbReference type="ARBA" id="ARBA00005594"/>
    </source>
</evidence>